<feature type="region of interest" description="Disordered" evidence="1">
    <location>
        <begin position="176"/>
        <end position="227"/>
    </location>
</feature>
<accession>Q9ASJ9</accession>
<dbReference type="AlphaFoldDB" id="Q9ASJ9"/>
<feature type="compositionally biased region" description="Basic and acidic residues" evidence="1">
    <location>
        <begin position="134"/>
        <end position="149"/>
    </location>
</feature>
<sequence length="390" mass="42690">MGPTCQSSSSSLSPFSLFLSISPLLPIRPVGERAARASGQPSSTSVGRRRRTAGVHRRSQRRTDEGSGGGHWGAVEPERRRPSELLGRRQHRVGGGQAVERRGAHEQDDPRPSPAASSSPPVPVASSLTTTPRAVRDHAGNREDGDDERRQVAAAVPLVLPLPRATAVLAADCLPRSGSDAVSRPLARRPKGKKGKERERREIERRKRTDMWAPHAPRGATSAKLPPKTGEGVKLHRFCKFGGSRFLAVEGYNLDSVADLYGPPGEEKAEELGIVIRVHIGSLLMLGSNIPKRQSSSHYQYLIIVLISLPVPYHLIRSHLLSSPAFPLTIYRPTALLLLLLNTTTSYCPLYLEYSSLMILESSANSAAYRWLHQCGWMLIVVIRIILFGC</sequence>
<reference evidence="2" key="1">
    <citation type="journal article" date="2002" name="Nature">
        <title>The genome sequence and structure of rice chromosome 1.</title>
        <authorList>
            <person name="Sasaki T."/>
            <person name="Matsumoto T."/>
            <person name="Yamamoto K."/>
            <person name="Sakata K."/>
            <person name="Baba T."/>
            <person name="Katayose Y."/>
            <person name="Wu J."/>
            <person name="Niimura Y."/>
            <person name="Cheng Z."/>
            <person name="Nagamura Y."/>
            <person name="Antonio B.A."/>
            <person name="Kanamori H."/>
            <person name="Hosokawa S."/>
            <person name="Masukawa M."/>
            <person name="Arikawa K."/>
            <person name="Chiden Y."/>
            <person name="Hayashi M."/>
            <person name="Okamoto M."/>
            <person name="Ando T."/>
            <person name="Aoki H."/>
            <person name="Arita K."/>
            <person name="Hamada M."/>
            <person name="Harada C."/>
            <person name="Hijishita S."/>
            <person name="Honda M."/>
            <person name="Ichikawa Y."/>
            <person name="Idonuma A."/>
            <person name="Iijima M."/>
            <person name="Ikeda M."/>
            <person name="Ikeno M."/>
            <person name="Itoh S."/>
            <person name="Itoh T."/>
            <person name="Itoh Y."/>
            <person name="Itoh Y."/>
            <person name="Iwabuchi A."/>
            <person name="Kamiya K."/>
            <person name="Karasawa W."/>
            <person name="Katagiri S."/>
            <person name="Kikuta A."/>
            <person name="Kobayashi N."/>
            <person name="Kono I."/>
            <person name="Machita K."/>
            <person name="Maehara T."/>
            <person name="Mizuno H."/>
            <person name="Mizubayashi T."/>
            <person name="Mukai Y."/>
            <person name="Nagasaki H."/>
            <person name="Nakashima M."/>
            <person name="Nakama Y."/>
            <person name="Nakamichi Y."/>
            <person name="Nakamura M."/>
            <person name="Namiki N."/>
            <person name="Negishi M."/>
            <person name="Ohta I."/>
            <person name="Ono N."/>
            <person name="Saji S."/>
            <person name="Sakai K."/>
            <person name="Shibata M."/>
            <person name="Shimokawa T."/>
            <person name="Shomura A."/>
            <person name="Song J."/>
            <person name="Takazaki Y."/>
            <person name="Terasawa K."/>
            <person name="Tsuji K."/>
            <person name="Waki K."/>
            <person name="Yamagata H."/>
            <person name="Yamane H."/>
            <person name="Yoshiki S."/>
            <person name="Yoshihara R."/>
            <person name="Yukawa K."/>
            <person name="Zhong H."/>
            <person name="Iwama H."/>
            <person name="Endo T."/>
            <person name="Ito H."/>
            <person name="Hahn J.H."/>
            <person name="Kim H.I."/>
            <person name="Eun M.Y."/>
            <person name="Yano M."/>
            <person name="Jiang J."/>
            <person name="Gojobori T."/>
        </authorList>
    </citation>
    <scope>NUCLEOTIDE SEQUENCE [LARGE SCALE GENOMIC DNA]</scope>
</reference>
<evidence type="ECO:0000256" key="1">
    <source>
        <dbReference type="SAM" id="MobiDB-lite"/>
    </source>
</evidence>
<dbReference type="Proteomes" id="UP000817658">
    <property type="component" value="Chromosome 1"/>
</dbReference>
<feature type="compositionally biased region" description="Low complexity" evidence="1">
    <location>
        <begin position="114"/>
        <end position="127"/>
    </location>
</feature>
<feature type="compositionally biased region" description="Basic and acidic residues" evidence="1">
    <location>
        <begin position="196"/>
        <end position="210"/>
    </location>
</feature>
<name>Q9ASJ9_ORYSJ</name>
<feature type="compositionally biased region" description="Basic residues" evidence="1">
    <location>
        <begin position="47"/>
        <end position="60"/>
    </location>
</feature>
<feature type="compositionally biased region" description="Basic and acidic residues" evidence="1">
    <location>
        <begin position="99"/>
        <end position="111"/>
    </location>
</feature>
<protein>
    <submittedName>
        <fullName evidence="2">Uncharacterized protein</fullName>
    </submittedName>
</protein>
<feature type="compositionally biased region" description="Basic and acidic residues" evidence="1">
    <location>
        <begin position="76"/>
        <end position="87"/>
    </location>
</feature>
<proteinExistence type="predicted"/>
<gene>
    <name evidence="2" type="primary">P0439B06.18</name>
</gene>
<feature type="region of interest" description="Disordered" evidence="1">
    <location>
        <begin position="32"/>
        <end position="149"/>
    </location>
</feature>
<evidence type="ECO:0000313" key="2">
    <source>
        <dbReference type="EMBL" id="BAB39878.1"/>
    </source>
</evidence>
<dbReference type="EMBL" id="AP002882">
    <property type="protein sequence ID" value="BAB39878.1"/>
    <property type="molecule type" value="Genomic_DNA"/>
</dbReference>
<feature type="compositionally biased region" description="Basic residues" evidence="1">
    <location>
        <begin position="186"/>
        <end position="195"/>
    </location>
</feature>
<organism evidence="2">
    <name type="scientific">Oryza sativa subsp. japonica</name>
    <name type="common">Rice</name>
    <dbReference type="NCBI Taxonomy" id="39947"/>
    <lineage>
        <taxon>Eukaryota</taxon>
        <taxon>Viridiplantae</taxon>
        <taxon>Streptophyta</taxon>
        <taxon>Embryophyta</taxon>
        <taxon>Tracheophyta</taxon>
        <taxon>Spermatophyta</taxon>
        <taxon>Magnoliopsida</taxon>
        <taxon>Liliopsida</taxon>
        <taxon>Poales</taxon>
        <taxon>Poaceae</taxon>
        <taxon>BOP clade</taxon>
        <taxon>Oryzoideae</taxon>
        <taxon>Oryzeae</taxon>
        <taxon>Oryzinae</taxon>
        <taxon>Oryza</taxon>
        <taxon>Oryza sativa</taxon>
    </lineage>
</organism>